<dbReference type="InterPro" id="IPR051029">
    <property type="entry name" value="mRNA_Capping_Enz/RNA_Phosphat"/>
</dbReference>
<dbReference type="AlphaFoldDB" id="A0A8K0JZX2"/>
<feature type="region of interest" description="Disordered" evidence="3">
    <location>
        <begin position="257"/>
        <end position="287"/>
    </location>
</feature>
<feature type="region of interest" description="Disordered" evidence="3">
    <location>
        <begin position="205"/>
        <end position="244"/>
    </location>
</feature>
<keyword evidence="1" id="KW-0378">Hydrolase</keyword>
<accession>A0A8K0JZX2</accession>
<dbReference type="SMART" id="SM00195">
    <property type="entry name" value="DSPc"/>
    <property type="match status" value="1"/>
</dbReference>
<keyword evidence="7" id="KW-1185">Reference proteome</keyword>
<feature type="compositionally biased region" description="Basic and acidic residues" evidence="3">
    <location>
        <begin position="209"/>
        <end position="224"/>
    </location>
</feature>
<evidence type="ECO:0000259" key="4">
    <source>
        <dbReference type="PROSITE" id="PS50054"/>
    </source>
</evidence>
<gene>
    <name evidence="6" type="ORF">J437_LFUL005734</name>
</gene>
<dbReference type="GO" id="GO:0004721">
    <property type="term" value="F:phosphoprotein phosphatase activity"/>
    <property type="evidence" value="ECO:0007669"/>
    <property type="project" value="UniProtKB-KW"/>
</dbReference>
<evidence type="ECO:0000256" key="1">
    <source>
        <dbReference type="ARBA" id="ARBA00022801"/>
    </source>
</evidence>
<evidence type="ECO:0000313" key="6">
    <source>
        <dbReference type="EMBL" id="KAG8225775.1"/>
    </source>
</evidence>
<protein>
    <recommendedName>
        <fullName evidence="8">RNA/RNP complex-1-interacting phosphatase</fullName>
    </recommendedName>
</protein>
<keyword evidence="2" id="KW-0904">Protein phosphatase</keyword>
<dbReference type="InterPro" id="IPR020422">
    <property type="entry name" value="TYR_PHOSPHATASE_DUAL_dom"/>
</dbReference>
<dbReference type="InterPro" id="IPR000387">
    <property type="entry name" value="Tyr_Pase_dom"/>
</dbReference>
<proteinExistence type="predicted"/>
<reference evidence="6" key="2">
    <citation type="submission" date="2017-10" db="EMBL/GenBank/DDBJ databases">
        <title>Ladona fulva Genome sequencing and assembly.</title>
        <authorList>
            <person name="Murali S."/>
            <person name="Richards S."/>
            <person name="Bandaranaike D."/>
            <person name="Bellair M."/>
            <person name="Blankenburg K."/>
            <person name="Chao H."/>
            <person name="Dinh H."/>
            <person name="Doddapaneni H."/>
            <person name="Dugan-Rocha S."/>
            <person name="Elkadiri S."/>
            <person name="Gnanaolivu R."/>
            <person name="Hernandez B."/>
            <person name="Skinner E."/>
            <person name="Javaid M."/>
            <person name="Lee S."/>
            <person name="Li M."/>
            <person name="Ming W."/>
            <person name="Munidasa M."/>
            <person name="Muniz J."/>
            <person name="Nguyen L."/>
            <person name="Hughes D."/>
            <person name="Osuji N."/>
            <person name="Pu L.-L."/>
            <person name="Puazo M."/>
            <person name="Qu C."/>
            <person name="Quiroz J."/>
            <person name="Raj R."/>
            <person name="Weissenberger G."/>
            <person name="Xin Y."/>
            <person name="Zou X."/>
            <person name="Han Y."/>
            <person name="Worley K."/>
            <person name="Muzny D."/>
            <person name="Gibbs R."/>
        </authorList>
    </citation>
    <scope>NUCLEOTIDE SEQUENCE</scope>
    <source>
        <strain evidence="6">Sampled in the wild</strain>
    </source>
</reference>
<dbReference type="PANTHER" id="PTHR10367">
    <property type="entry name" value="MRNA-CAPPING ENZYME"/>
    <property type="match status" value="1"/>
</dbReference>
<dbReference type="Proteomes" id="UP000792457">
    <property type="component" value="Unassembled WGS sequence"/>
</dbReference>
<dbReference type="InterPro" id="IPR003595">
    <property type="entry name" value="Tyr_Pase_cat"/>
</dbReference>
<dbReference type="Pfam" id="PF00782">
    <property type="entry name" value="DSPc"/>
    <property type="match status" value="1"/>
</dbReference>
<evidence type="ECO:0008006" key="8">
    <source>
        <dbReference type="Google" id="ProtNLM"/>
    </source>
</evidence>
<feature type="compositionally biased region" description="Polar residues" evidence="3">
    <location>
        <begin position="225"/>
        <end position="244"/>
    </location>
</feature>
<evidence type="ECO:0000256" key="3">
    <source>
        <dbReference type="SAM" id="MobiDB-lite"/>
    </source>
</evidence>
<dbReference type="Gene3D" id="3.90.190.10">
    <property type="entry name" value="Protein tyrosine phosphatase superfamily"/>
    <property type="match status" value="1"/>
</dbReference>
<reference evidence="6" key="1">
    <citation type="submission" date="2013-04" db="EMBL/GenBank/DDBJ databases">
        <authorList>
            <person name="Qu J."/>
            <person name="Murali S.C."/>
            <person name="Bandaranaike D."/>
            <person name="Bellair M."/>
            <person name="Blankenburg K."/>
            <person name="Chao H."/>
            <person name="Dinh H."/>
            <person name="Doddapaneni H."/>
            <person name="Downs B."/>
            <person name="Dugan-Rocha S."/>
            <person name="Elkadiri S."/>
            <person name="Gnanaolivu R.D."/>
            <person name="Hernandez B."/>
            <person name="Javaid M."/>
            <person name="Jayaseelan J.C."/>
            <person name="Lee S."/>
            <person name="Li M."/>
            <person name="Ming W."/>
            <person name="Munidasa M."/>
            <person name="Muniz J."/>
            <person name="Nguyen L."/>
            <person name="Ongeri F."/>
            <person name="Osuji N."/>
            <person name="Pu L.-L."/>
            <person name="Puazo M."/>
            <person name="Qu C."/>
            <person name="Quiroz J."/>
            <person name="Raj R."/>
            <person name="Weissenberger G."/>
            <person name="Xin Y."/>
            <person name="Zou X."/>
            <person name="Han Y."/>
            <person name="Richards S."/>
            <person name="Worley K."/>
            <person name="Muzny D."/>
            <person name="Gibbs R."/>
        </authorList>
    </citation>
    <scope>NUCLEOTIDE SEQUENCE</scope>
    <source>
        <strain evidence="6">Sampled in the wild</strain>
    </source>
</reference>
<dbReference type="InterPro" id="IPR000340">
    <property type="entry name" value="Dual-sp_phosphatase_cat-dom"/>
</dbReference>
<dbReference type="SMART" id="SM00404">
    <property type="entry name" value="PTPc_motif"/>
    <property type="match status" value="1"/>
</dbReference>
<organism evidence="6 7">
    <name type="scientific">Ladona fulva</name>
    <name type="common">Scarce chaser dragonfly</name>
    <name type="synonym">Libellula fulva</name>
    <dbReference type="NCBI Taxonomy" id="123851"/>
    <lineage>
        <taxon>Eukaryota</taxon>
        <taxon>Metazoa</taxon>
        <taxon>Ecdysozoa</taxon>
        <taxon>Arthropoda</taxon>
        <taxon>Hexapoda</taxon>
        <taxon>Insecta</taxon>
        <taxon>Pterygota</taxon>
        <taxon>Palaeoptera</taxon>
        <taxon>Odonata</taxon>
        <taxon>Epiprocta</taxon>
        <taxon>Anisoptera</taxon>
        <taxon>Libelluloidea</taxon>
        <taxon>Libellulidae</taxon>
        <taxon>Ladona</taxon>
    </lineage>
</organism>
<dbReference type="PANTHER" id="PTHR10367:SF9">
    <property type="entry name" value="DUAL-SPECIFICITY PHOSPHATASE 11 (RNA_RNP COMPLEX 1-INTERACTING)"/>
    <property type="match status" value="1"/>
</dbReference>
<comment type="caution">
    <text evidence="6">The sequence shown here is derived from an EMBL/GenBank/DDBJ whole genome shotgun (WGS) entry which is preliminary data.</text>
</comment>
<dbReference type="OrthoDB" id="428974at2759"/>
<feature type="region of interest" description="Disordered" evidence="3">
    <location>
        <begin position="335"/>
        <end position="371"/>
    </location>
</feature>
<dbReference type="GO" id="GO:0004651">
    <property type="term" value="F:polynucleotide 5'-phosphatase activity"/>
    <property type="evidence" value="ECO:0007669"/>
    <property type="project" value="TreeGrafter"/>
</dbReference>
<dbReference type="PROSITE" id="PS50054">
    <property type="entry name" value="TYR_PHOSPHATASE_DUAL"/>
    <property type="match status" value="1"/>
</dbReference>
<dbReference type="InterPro" id="IPR016130">
    <property type="entry name" value="Tyr_Pase_AS"/>
</dbReference>
<dbReference type="PROSITE" id="PS00383">
    <property type="entry name" value="TYR_PHOSPHATASE_1"/>
    <property type="match status" value="1"/>
</dbReference>
<dbReference type="EMBL" id="KZ308252">
    <property type="protein sequence ID" value="KAG8225775.1"/>
    <property type="molecule type" value="Genomic_DNA"/>
</dbReference>
<dbReference type="InterPro" id="IPR029021">
    <property type="entry name" value="Prot-tyrosine_phosphatase-like"/>
</dbReference>
<evidence type="ECO:0000259" key="5">
    <source>
        <dbReference type="PROSITE" id="PS50056"/>
    </source>
</evidence>
<dbReference type="PROSITE" id="PS50056">
    <property type="entry name" value="TYR_PHOSPHATASE_2"/>
    <property type="match status" value="1"/>
</dbReference>
<evidence type="ECO:0000313" key="7">
    <source>
        <dbReference type="Proteomes" id="UP000792457"/>
    </source>
</evidence>
<feature type="domain" description="Tyrosine specific protein phosphatases" evidence="5">
    <location>
        <begin position="112"/>
        <end position="181"/>
    </location>
</feature>
<evidence type="ECO:0000256" key="2">
    <source>
        <dbReference type="ARBA" id="ARBA00022912"/>
    </source>
</evidence>
<name>A0A8K0JZX2_LADFU</name>
<dbReference type="SUPFAM" id="SSF52799">
    <property type="entry name" value="(Phosphotyrosine protein) phosphatases II"/>
    <property type="match status" value="1"/>
</dbReference>
<feature type="domain" description="Tyrosine-protein phosphatase" evidence="4">
    <location>
        <begin position="40"/>
        <end position="192"/>
    </location>
</feature>
<sequence length="379" mass="44385">MCISSYYRLNMGGGSKAIPERWQEYTKVGRPIPGTRIVCFKVPLKKEICRSLPFNQRFTPDMLMEALPDLVGVIDCTNTPRYYNNQELIQNGIQHEKIQCPGHVVPPPRVVQRFKSVMNDLWKVAESLGKYVGVHCTHGVNRSGYLICRYLIECRGFHPEEAIKLFRESRGHPIERGNYLKSLRSLTPNGPLENFSDALRQLQRGITSEQRHPQRGQWRERNQMENRSQSQQQTSGSFHNNSRNYGISRIQGQYRNPINHQSYNGYHDSRSNDYSRNNQGPSVRYSPMYSRNSYKYYASPMHRPSNGRPWREVPNDEFYRDVSFEGSNNFVLESSQHDQPIQSDYRPLNPSNSSFQKSHHQRPQYSQFQPWNYHSNHHL</sequence>